<dbReference type="SMART" id="SM00355">
    <property type="entry name" value="ZnF_C2H2"/>
    <property type="match status" value="2"/>
</dbReference>
<feature type="domain" description="C2H2-type" evidence="2">
    <location>
        <begin position="282"/>
        <end position="302"/>
    </location>
</feature>
<dbReference type="EnsemblMetazoa" id="CJA38499.1">
    <property type="protein sequence ID" value="CJA38499.1"/>
    <property type="gene ID" value="WBGene00214346"/>
</dbReference>
<evidence type="ECO:0000313" key="4">
    <source>
        <dbReference type="Proteomes" id="UP000005237"/>
    </source>
</evidence>
<dbReference type="PROSITE" id="PS00028">
    <property type="entry name" value="ZINC_FINGER_C2H2_1"/>
    <property type="match status" value="1"/>
</dbReference>
<dbReference type="AlphaFoldDB" id="A0A8R1IUB1"/>
<evidence type="ECO:0000256" key="1">
    <source>
        <dbReference type="SAM" id="MobiDB-lite"/>
    </source>
</evidence>
<name>A0A8R1IUB1_CAEJA</name>
<dbReference type="Proteomes" id="UP000005237">
    <property type="component" value="Unassembled WGS sequence"/>
</dbReference>
<keyword evidence="4" id="KW-1185">Reference proteome</keyword>
<dbReference type="InterPro" id="IPR013087">
    <property type="entry name" value="Znf_C2H2_type"/>
</dbReference>
<proteinExistence type="predicted"/>
<evidence type="ECO:0000313" key="3">
    <source>
        <dbReference type="EnsemblMetazoa" id="CJA38499.1"/>
    </source>
</evidence>
<organism evidence="3 4">
    <name type="scientific">Caenorhabditis japonica</name>
    <dbReference type="NCBI Taxonomy" id="281687"/>
    <lineage>
        <taxon>Eukaryota</taxon>
        <taxon>Metazoa</taxon>
        <taxon>Ecdysozoa</taxon>
        <taxon>Nematoda</taxon>
        <taxon>Chromadorea</taxon>
        <taxon>Rhabditida</taxon>
        <taxon>Rhabditina</taxon>
        <taxon>Rhabditomorpha</taxon>
        <taxon>Rhabditoidea</taxon>
        <taxon>Rhabditidae</taxon>
        <taxon>Peloderinae</taxon>
        <taxon>Caenorhabditis</taxon>
    </lineage>
</organism>
<sequence>MFRSEETEDTPILHVTHDPRIFHEEGLTDEEDIDVITEAGNRLIAAGDDDDEDYQHPEHVFMVSEEDEYDEEGIAFQGYMESFENGPQYEGILENPELYNAHYINVDDEYLSVRPDFEYVPYDSVIIDGIEPITTAARIEKFPEMKQLPAFRRTKKHIEATEKPVISIPRAGKKIDQKAGPIESLLFANKLYQSVDGDENADKEAPFEDTNIFMEQPRLAMAKKQQQTEKPKPRQVFRPRPTSDAEPKTVASQMTPLPDRFFQRRLSVTPEQAGFSSKCLACPTCNFLFRHKSLLDSHVEKHRKTGQANVMSDSSGLICPLKNCNVRSDTIATVIKHMKISHNIQDLVFERIIFKDFNEFKQWRNELERLTMSRFTRSSGKQNLFSKSTYYQCHHSGVLPRAPKGDAKQRSRPSKKLGKTCTAFFHIRENDDGTVLLRGCTKHSGHGVDVRQLPLSEEIKMEIAQKLIDGHDEITIVDVMREQSDKSNRRYYLQNYEVRNVAAKIEKFKDEYKTRLAAGEPAPDLAEIISGRRESAAYPVNRAKLSCQRYPVVELPDEEYMRDADSPVYNEEEFYDNAAPDPTYEVVVEDGQFNVPVAPNMEVFTEGQAKNVPYHDQVAATNEARIQKIMAMKPRPTRKRAGEMNDEENKQVKIQVEAIKNSWKRNTPKVCCF</sequence>
<dbReference type="InterPro" id="IPR052797">
    <property type="entry name" value="RegFact_GeneExpr_CellDeath"/>
</dbReference>
<protein>
    <submittedName>
        <fullName evidence="3">C2H2-type domain-containing protein</fullName>
    </submittedName>
</protein>
<feature type="region of interest" description="Disordered" evidence="1">
    <location>
        <begin position="221"/>
        <end position="252"/>
    </location>
</feature>
<reference evidence="4" key="1">
    <citation type="submission" date="2010-08" db="EMBL/GenBank/DDBJ databases">
        <authorList>
            <consortium name="Caenorhabditis japonica Sequencing Consortium"/>
            <person name="Wilson R.K."/>
        </authorList>
    </citation>
    <scope>NUCLEOTIDE SEQUENCE [LARGE SCALE GENOMIC DNA]</scope>
    <source>
        <strain evidence="4">DF5081</strain>
    </source>
</reference>
<reference evidence="3" key="2">
    <citation type="submission" date="2022-06" db="UniProtKB">
        <authorList>
            <consortium name="EnsemblMetazoa"/>
        </authorList>
    </citation>
    <scope>IDENTIFICATION</scope>
    <source>
        <strain evidence="3">DF5081</strain>
    </source>
</reference>
<accession>A0A8R1IUB1</accession>
<dbReference type="PANTHER" id="PTHR33936:SF25">
    <property type="entry name" value="C2H2-TYPE DOMAIN-CONTAINING PROTEIN"/>
    <property type="match status" value="1"/>
</dbReference>
<dbReference type="PANTHER" id="PTHR33936">
    <property type="entry name" value="PROTEIN CBG17840"/>
    <property type="match status" value="1"/>
</dbReference>
<evidence type="ECO:0000259" key="2">
    <source>
        <dbReference type="PROSITE" id="PS00028"/>
    </source>
</evidence>